<evidence type="ECO:0000313" key="1">
    <source>
        <dbReference type="EMBL" id="ORX84635.1"/>
    </source>
</evidence>
<dbReference type="AlphaFoldDB" id="A0A1Y1XFW0"/>
<dbReference type="EMBL" id="MCFE01000607">
    <property type="protein sequence ID" value="ORX84635.1"/>
    <property type="molecule type" value="Genomic_DNA"/>
</dbReference>
<sequence>MVSGNLLRIARRFKISRRAKFLLKKSNAICTPSLNDNVSVVDSVISETTTLDMFEELRALLTSSKLQRFDDQHIELTPELEFELELARLTGLIEKSALHRLGDQECLMIA</sequence>
<dbReference type="Proteomes" id="UP000193498">
    <property type="component" value="Unassembled WGS sequence"/>
</dbReference>
<reference evidence="1 2" key="1">
    <citation type="submission" date="2016-07" db="EMBL/GenBank/DDBJ databases">
        <title>Pervasive Adenine N6-methylation of Active Genes in Fungi.</title>
        <authorList>
            <consortium name="DOE Joint Genome Institute"/>
            <person name="Mondo S.J."/>
            <person name="Dannebaum R.O."/>
            <person name="Kuo R.C."/>
            <person name="Labutti K."/>
            <person name="Haridas S."/>
            <person name="Kuo A."/>
            <person name="Salamov A."/>
            <person name="Ahrendt S.R."/>
            <person name="Lipzen A."/>
            <person name="Sullivan W."/>
            <person name="Andreopoulos W.B."/>
            <person name="Clum A."/>
            <person name="Lindquist E."/>
            <person name="Daum C."/>
            <person name="Ramamoorthy G.K."/>
            <person name="Gryganskyi A."/>
            <person name="Culley D."/>
            <person name="Magnuson J.K."/>
            <person name="James T.Y."/>
            <person name="O'Malley M.A."/>
            <person name="Stajich J.E."/>
            <person name="Spatafora J.W."/>
            <person name="Visel A."/>
            <person name="Grigoriev I.V."/>
        </authorList>
    </citation>
    <scope>NUCLEOTIDE SEQUENCE [LARGE SCALE GENOMIC DNA]</scope>
    <source>
        <strain evidence="1 2">CBS 931.73</strain>
    </source>
</reference>
<proteinExistence type="predicted"/>
<accession>A0A1Y1XFW0</accession>
<name>A0A1Y1XFW0_9FUNG</name>
<protein>
    <submittedName>
        <fullName evidence="1">Uncharacterized protein</fullName>
    </submittedName>
</protein>
<keyword evidence="2" id="KW-1185">Reference proteome</keyword>
<gene>
    <name evidence="1" type="ORF">K493DRAFT_387341</name>
</gene>
<evidence type="ECO:0000313" key="2">
    <source>
        <dbReference type="Proteomes" id="UP000193498"/>
    </source>
</evidence>
<comment type="caution">
    <text evidence="1">The sequence shown here is derived from an EMBL/GenBank/DDBJ whole genome shotgun (WGS) entry which is preliminary data.</text>
</comment>
<organism evidence="1 2">
    <name type="scientific">Basidiobolus meristosporus CBS 931.73</name>
    <dbReference type="NCBI Taxonomy" id="1314790"/>
    <lineage>
        <taxon>Eukaryota</taxon>
        <taxon>Fungi</taxon>
        <taxon>Fungi incertae sedis</taxon>
        <taxon>Zoopagomycota</taxon>
        <taxon>Entomophthoromycotina</taxon>
        <taxon>Basidiobolomycetes</taxon>
        <taxon>Basidiobolales</taxon>
        <taxon>Basidiobolaceae</taxon>
        <taxon>Basidiobolus</taxon>
    </lineage>
</organism>
<dbReference type="InParanoid" id="A0A1Y1XFW0"/>